<evidence type="ECO:0000313" key="2">
    <source>
        <dbReference type="EMBL" id="KAF7306173.1"/>
    </source>
</evidence>
<feature type="compositionally biased region" description="Basic and acidic residues" evidence="1">
    <location>
        <begin position="118"/>
        <end position="136"/>
    </location>
</feature>
<proteinExistence type="predicted"/>
<feature type="compositionally biased region" description="Low complexity" evidence="1">
    <location>
        <begin position="672"/>
        <end position="682"/>
    </location>
</feature>
<dbReference type="OrthoDB" id="3357439at2759"/>
<feature type="compositionally biased region" description="Low complexity" evidence="1">
    <location>
        <begin position="448"/>
        <end position="460"/>
    </location>
</feature>
<protein>
    <submittedName>
        <fullName evidence="2">Carbamoyl-phosphate synthase</fullName>
    </submittedName>
</protein>
<feature type="compositionally biased region" description="Low complexity" evidence="1">
    <location>
        <begin position="827"/>
        <end position="838"/>
    </location>
</feature>
<feature type="region of interest" description="Disordered" evidence="1">
    <location>
        <begin position="355"/>
        <end position="604"/>
    </location>
</feature>
<reference evidence="2" key="1">
    <citation type="submission" date="2020-05" db="EMBL/GenBank/DDBJ databases">
        <title>Mycena genomes resolve the evolution of fungal bioluminescence.</title>
        <authorList>
            <person name="Tsai I.J."/>
        </authorList>
    </citation>
    <scope>NUCLEOTIDE SEQUENCE</scope>
    <source>
        <strain evidence="2">110903Hualien_Pintung</strain>
    </source>
</reference>
<keyword evidence="3" id="KW-1185">Reference proteome</keyword>
<name>A0A8H6SVR3_MYCCL</name>
<evidence type="ECO:0000313" key="3">
    <source>
        <dbReference type="Proteomes" id="UP000613580"/>
    </source>
</evidence>
<organism evidence="2 3">
    <name type="scientific">Mycena chlorophos</name>
    <name type="common">Agaric fungus</name>
    <name type="synonym">Agaricus chlorophos</name>
    <dbReference type="NCBI Taxonomy" id="658473"/>
    <lineage>
        <taxon>Eukaryota</taxon>
        <taxon>Fungi</taxon>
        <taxon>Dikarya</taxon>
        <taxon>Basidiomycota</taxon>
        <taxon>Agaricomycotina</taxon>
        <taxon>Agaricomycetes</taxon>
        <taxon>Agaricomycetidae</taxon>
        <taxon>Agaricales</taxon>
        <taxon>Marasmiineae</taxon>
        <taxon>Mycenaceae</taxon>
        <taxon>Mycena</taxon>
    </lineage>
</organism>
<feature type="region of interest" description="Disordered" evidence="1">
    <location>
        <begin position="640"/>
        <end position="989"/>
    </location>
</feature>
<feature type="compositionally biased region" description="Basic and acidic residues" evidence="1">
    <location>
        <begin position="799"/>
        <end position="812"/>
    </location>
</feature>
<gene>
    <name evidence="2" type="ORF">HMN09_00772600</name>
</gene>
<comment type="caution">
    <text evidence="2">The sequence shown here is derived from an EMBL/GenBank/DDBJ whole genome shotgun (WGS) entry which is preliminary data.</text>
</comment>
<feature type="compositionally biased region" description="Basic residues" evidence="1">
    <location>
        <begin position="817"/>
        <end position="826"/>
    </location>
</feature>
<feature type="compositionally biased region" description="Low complexity" evidence="1">
    <location>
        <begin position="364"/>
        <end position="383"/>
    </location>
</feature>
<dbReference type="AlphaFoldDB" id="A0A8H6SVR3"/>
<feature type="region of interest" description="Disordered" evidence="1">
    <location>
        <begin position="117"/>
        <end position="136"/>
    </location>
</feature>
<dbReference type="EMBL" id="JACAZE010000009">
    <property type="protein sequence ID" value="KAF7306173.1"/>
    <property type="molecule type" value="Genomic_DNA"/>
</dbReference>
<feature type="compositionally biased region" description="Basic and acidic residues" evidence="1">
    <location>
        <begin position="872"/>
        <end position="888"/>
    </location>
</feature>
<accession>A0A8H6SVR3</accession>
<feature type="region of interest" description="Disordered" evidence="1">
    <location>
        <begin position="211"/>
        <end position="340"/>
    </location>
</feature>
<sequence>MDKRKRDASLSNTPTLVFAAPGHKRFAKLLSGKHPFDTVLERLFTYVEQSLDEVKLVVQKRMNFHSTAHFALYYNTDIALENDDDFEAFFVHAAAASTPIDVLIEIKQPPLVSPPSVIDDRTAVDPEPPLKKRKVDDGALPSATLYVEPAVVEPVVPVVAAGKPKTTKPASKAAKPKKSKLGDALAAEAAQLEPASVVEGETAVVVVKPKKAAAKKKTGAAAPAEDVSMPAVDPAQTKGKANTPAPNAAAEGASEPVPAAKPRKPKAKPAAPDMQSASEPPATAPKRKGKTPAPDATEGAPEKPKKTKKKKADNENPAAEAKPARKTTKKAAEGDLPGADSAFLSFQEQLAHAITADGEKKSTAKTTKAAAKKPAAEEPSTEAMAALKAKYSPETTNAVNGVSGASKNVIAPPILRPEPTRVSDAPADLNTAAAGGDEDEDTSDDSDSATPRPRPLLARPFLPPPRPTTAPAVDDELEAIMRGPSLSARDIGRMMEEDESEEKAESVVLEQDDEDEDDMKFRRRSRQIHAALGSSDSDGHVRHIRPSRGGPVLSSDDEDDSDKEETTRPLPAPTLVRSALANDDGEPPVPDSPSARSHTEPLFMIDTYQTQHQVDSAGDLAVVEAMARDAVQFGLGKTLSASEGTAVGSGEDDPILPAEDFPSSPIPGYERSSSQPQVPSSPTVGKGKKKLSELQPPIKISPKPKTVAAQEDNEEDEAEEMKEPTSPPTARTTRKRTAVAVESAEDARPAKRMTRQKTAELQSQSQSQSQPEPPATQPRRRGPAKTPEQRQLEAQVKAAAKEERERVKKENALAKAATKKGVKKPPSKSAAAVKVAPVDPREQTQESQVQWEILPGVASSYEGGDDGNVEGFQRDELRSSSPKDARSDDDSEEEIAQLVKSSQPPPQTQPKEAKYRRLTDIASQPAMYTPPSTNRAMRVPATLPKTKVNRAKARNEMYGALGGMSEESGDEEKEEQSHIPLSRRAGTKK</sequence>
<evidence type="ECO:0000256" key="1">
    <source>
        <dbReference type="SAM" id="MobiDB-lite"/>
    </source>
</evidence>
<feature type="compositionally biased region" description="Acidic residues" evidence="1">
    <location>
        <begin position="711"/>
        <end position="720"/>
    </location>
</feature>
<dbReference type="Proteomes" id="UP000613580">
    <property type="component" value="Unassembled WGS sequence"/>
</dbReference>
<feature type="compositionally biased region" description="Acidic residues" evidence="1">
    <location>
        <begin position="436"/>
        <end position="447"/>
    </location>
</feature>
<feature type="compositionally biased region" description="Polar residues" evidence="1">
    <location>
        <begin position="393"/>
        <end position="406"/>
    </location>
</feature>